<organism evidence="2 3">
    <name type="scientific">Denitrificimonas caeni</name>
    <dbReference type="NCBI Taxonomy" id="521720"/>
    <lineage>
        <taxon>Bacteria</taxon>
        <taxon>Pseudomonadati</taxon>
        <taxon>Pseudomonadota</taxon>
        <taxon>Gammaproteobacteria</taxon>
        <taxon>Pseudomonadales</taxon>
        <taxon>Pseudomonadaceae</taxon>
        <taxon>Denitrificimonas</taxon>
    </lineage>
</organism>
<dbReference type="EMBL" id="CP114976">
    <property type="protein sequence ID" value="WBE25549.1"/>
    <property type="molecule type" value="Genomic_DNA"/>
</dbReference>
<dbReference type="NCBIfam" id="TIGR02447">
    <property type="entry name" value="yiiD_Cterm"/>
    <property type="match status" value="1"/>
</dbReference>
<name>A0AAE9VP78_9GAMM</name>
<accession>A0AAE9VP78</accession>
<keyword evidence="3" id="KW-1185">Reference proteome</keyword>
<sequence length="155" mass="17339">MPSTSSHSACQHLAQVFASDIPLTSALAIEVRNWQNHCLQLHLPLPENRNHQESMFGGSLYCAGVLASWGWLHLRLREMGINTTHIVVQAGQIDYPLPVLADAKVICSAPDQAIWTRFIKMYQRHGKARIRLDSRILTHDGQDGACFTGQFVLHS</sequence>
<gene>
    <name evidence="2" type="ORF">O6P33_01505</name>
</gene>
<dbReference type="Gene3D" id="3.10.129.10">
    <property type="entry name" value="Hotdog Thioesterase"/>
    <property type="match status" value="1"/>
</dbReference>
<dbReference type="Proteomes" id="UP001212189">
    <property type="component" value="Chromosome"/>
</dbReference>
<evidence type="ECO:0000259" key="1">
    <source>
        <dbReference type="Pfam" id="PF09500"/>
    </source>
</evidence>
<dbReference type="InterPro" id="IPR012660">
    <property type="entry name" value="YiiD_C"/>
</dbReference>
<proteinExistence type="predicted"/>
<dbReference type="InterPro" id="IPR029069">
    <property type="entry name" value="HotDog_dom_sf"/>
</dbReference>
<dbReference type="AlphaFoldDB" id="A0AAE9VP78"/>
<evidence type="ECO:0000313" key="2">
    <source>
        <dbReference type="EMBL" id="WBE25549.1"/>
    </source>
</evidence>
<evidence type="ECO:0000313" key="3">
    <source>
        <dbReference type="Proteomes" id="UP001212189"/>
    </source>
</evidence>
<dbReference type="KEGG" id="dce:O6P33_01505"/>
<dbReference type="SUPFAM" id="SSF54637">
    <property type="entry name" value="Thioesterase/thiol ester dehydrase-isomerase"/>
    <property type="match status" value="1"/>
</dbReference>
<dbReference type="Pfam" id="PF09500">
    <property type="entry name" value="YiiD_C"/>
    <property type="match status" value="1"/>
</dbReference>
<feature type="domain" description="Thioesterase putative" evidence="1">
    <location>
        <begin position="10"/>
        <end position="154"/>
    </location>
</feature>
<dbReference type="RefSeq" id="WP_269818491.1">
    <property type="nucleotide sequence ID" value="NZ_CP114976.1"/>
</dbReference>
<protein>
    <submittedName>
        <fullName evidence="2">YiiD C-terminal domain-containing protein</fullName>
    </submittedName>
</protein>
<reference evidence="2 3" key="1">
    <citation type="submission" date="2022-12" db="EMBL/GenBank/DDBJ databases">
        <title>Coexistence and Characterization of a Novel Tigecycline Resistance gene tet(X) variant and blaNDM-1 in a Pseudomonas caeni Isolate of Chicken Origin.</title>
        <authorList>
            <person name="Lu X."/>
            <person name="Zhang L."/>
            <person name="Li R."/>
            <person name="Wang Z."/>
        </authorList>
    </citation>
    <scope>NUCLEOTIDE SEQUENCE [LARGE SCALE GENOMIC DNA]</scope>
    <source>
        <strain evidence="2 3">CE14</strain>
    </source>
</reference>